<feature type="domain" description="Shugoshin C-terminal" evidence="10">
    <location>
        <begin position="448"/>
        <end position="471"/>
    </location>
</feature>
<dbReference type="InterPro" id="IPR011515">
    <property type="entry name" value="Shugoshin_C"/>
</dbReference>
<evidence type="ECO:0000256" key="6">
    <source>
        <dbReference type="ARBA" id="ARBA00023054"/>
    </source>
</evidence>
<dbReference type="OrthoDB" id="5394106at2759"/>
<evidence type="ECO:0000313" key="12">
    <source>
        <dbReference type="EMBL" id="QDS76539.1"/>
    </source>
</evidence>
<feature type="compositionally biased region" description="Low complexity" evidence="9">
    <location>
        <begin position="440"/>
        <end position="449"/>
    </location>
</feature>
<feature type="compositionally biased region" description="Basic and acidic residues" evidence="9">
    <location>
        <begin position="588"/>
        <end position="599"/>
    </location>
</feature>
<feature type="compositionally biased region" description="Basic and acidic residues" evidence="9">
    <location>
        <begin position="642"/>
        <end position="656"/>
    </location>
</feature>
<feature type="compositionally biased region" description="Basic and acidic residues" evidence="9">
    <location>
        <begin position="611"/>
        <end position="624"/>
    </location>
</feature>
<dbReference type="GO" id="GO:0005634">
    <property type="term" value="C:nucleus"/>
    <property type="evidence" value="ECO:0007669"/>
    <property type="project" value="InterPro"/>
</dbReference>
<dbReference type="GO" id="GO:0045132">
    <property type="term" value="P:meiotic chromosome segregation"/>
    <property type="evidence" value="ECO:0007669"/>
    <property type="project" value="InterPro"/>
</dbReference>
<dbReference type="Pfam" id="PF07557">
    <property type="entry name" value="Shugoshin_C"/>
    <property type="match status" value="1"/>
</dbReference>
<evidence type="ECO:0000256" key="4">
    <source>
        <dbReference type="ARBA" id="ARBA00022618"/>
    </source>
</evidence>
<dbReference type="Proteomes" id="UP000316270">
    <property type="component" value="Chromosome 15"/>
</dbReference>
<dbReference type="GO" id="GO:0051301">
    <property type="term" value="P:cell division"/>
    <property type="evidence" value="ECO:0007669"/>
    <property type="project" value="UniProtKB-KW"/>
</dbReference>
<gene>
    <name evidence="12" type="ORF">FKW77_006170</name>
</gene>
<dbReference type="InterPro" id="IPR011516">
    <property type="entry name" value="Shugoshin_N"/>
</dbReference>
<protein>
    <recommendedName>
        <fullName evidence="14">Shugoshin C-terminal domain-containing protein</fullName>
    </recommendedName>
</protein>
<sequence>MARLASAPDECVDALKRRFLRQNRELAKTNSTQSVRIRCLEAEVSRLLTENLHLREEILQWRNSVERGPDRYAVVAVKNEFEAKIRELGKLVADLGSLTQSQPQEKGDAREPTVGWGRGGNVELGDGSDGRLPAILEDKAWGRKTLDSGEILALAESAESPDLGPPPVAQFQDEDPIQFDAQPMVTKSEPEMESQPEAETLPEELPAALSVNLETRRKRRDSHGKLNIRRMSGFHSPPEQTEDDRTTGAKAIGEALPVRAGAKRKISARDDEAKGPDDFLFIRRASVAFEDPAKIDKEKPAREDSRPRSKHESSAILPSGRKALGTKPVNTDPMVSPKKPTVKARTLDEKPQPKKTSEHGPKDPPRPRSRQSIKPKAEKQPIISLPPAHIVIPEVVEIQPTDLLSKTPAASGDLFSPVTTEPPTSRPQAGRDTPPPSDLGAASDGNAGRAGRRARTSVNYAEPSLHSKMRRPSAQLVDAVDSRGRPVPGIMVPSAAAKEKSLTASLVKAEPKNEDEWKLLPGAGEPASPLSKKSTGLSAPLAPISGNGEETRENVDRPVQSAAAAAISTLIQSNKERRKSQGIVFAPTEHEEKKKERDSLGVFDFVSSSPPRDHVSVKTTERPRTASRRHSAVPGSSNGSAVRERVDEQSRPDSRTGHKRISSANVPGGRPGATARSLSTEGDDEGVGLARSQRASRRSSMLG</sequence>
<name>A0A517LLL9_9PEZI</name>
<evidence type="ECO:0000256" key="9">
    <source>
        <dbReference type="SAM" id="MobiDB-lite"/>
    </source>
</evidence>
<feature type="compositionally biased region" description="Low complexity" evidence="9">
    <location>
        <begin position="690"/>
        <end position="703"/>
    </location>
</feature>
<keyword evidence="5" id="KW-0159">Chromosome partition</keyword>
<evidence type="ECO:0000256" key="3">
    <source>
        <dbReference type="ARBA" id="ARBA00022454"/>
    </source>
</evidence>
<evidence type="ECO:0000259" key="11">
    <source>
        <dbReference type="Pfam" id="PF07558"/>
    </source>
</evidence>
<accession>A0A517LLL9</accession>
<proteinExistence type="inferred from homology"/>
<evidence type="ECO:0000256" key="2">
    <source>
        <dbReference type="ARBA" id="ARBA00010845"/>
    </source>
</evidence>
<feature type="region of interest" description="Disordered" evidence="9">
    <location>
        <begin position="187"/>
        <end position="389"/>
    </location>
</feature>
<dbReference type="AlphaFoldDB" id="A0A517LLL9"/>
<feature type="compositionally biased region" description="Basic and acidic residues" evidence="9">
    <location>
        <begin position="291"/>
        <end position="313"/>
    </location>
</feature>
<evidence type="ECO:0008006" key="14">
    <source>
        <dbReference type="Google" id="ProtNLM"/>
    </source>
</evidence>
<keyword evidence="3" id="KW-0158">Chromosome</keyword>
<feature type="region of interest" description="Disordered" evidence="9">
    <location>
        <begin position="403"/>
        <end position="703"/>
    </location>
</feature>
<keyword evidence="13" id="KW-1185">Reference proteome</keyword>
<dbReference type="Pfam" id="PF07558">
    <property type="entry name" value="Shugoshin_N"/>
    <property type="match status" value="1"/>
</dbReference>
<evidence type="ECO:0000256" key="5">
    <source>
        <dbReference type="ARBA" id="ARBA00022829"/>
    </source>
</evidence>
<keyword evidence="8" id="KW-0137">Centromere</keyword>
<feature type="compositionally biased region" description="Basic and acidic residues" evidence="9">
    <location>
        <begin position="267"/>
        <end position="281"/>
    </location>
</feature>
<feature type="domain" description="Shugoshin N-terminal coiled-coil" evidence="11">
    <location>
        <begin position="15"/>
        <end position="59"/>
    </location>
</feature>
<keyword evidence="4" id="KW-0132">Cell division</keyword>
<evidence type="ECO:0000256" key="8">
    <source>
        <dbReference type="ARBA" id="ARBA00023328"/>
    </source>
</evidence>
<comment type="subcellular location">
    <subcellularLocation>
        <location evidence="1">Chromosome</location>
        <location evidence="1">Centromere</location>
    </subcellularLocation>
</comment>
<feature type="compositionally biased region" description="Polar residues" evidence="9">
    <location>
        <begin position="417"/>
        <end position="427"/>
    </location>
</feature>
<dbReference type="GO" id="GO:0000779">
    <property type="term" value="C:condensed chromosome, centromeric region"/>
    <property type="evidence" value="ECO:0007669"/>
    <property type="project" value="UniProtKB-ARBA"/>
</dbReference>
<feature type="compositionally biased region" description="Basic residues" evidence="9">
    <location>
        <begin position="216"/>
        <end position="228"/>
    </location>
</feature>
<evidence type="ECO:0000256" key="1">
    <source>
        <dbReference type="ARBA" id="ARBA00004584"/>
    </source>
</evidence>
<comment type="similarity">
    <text evidence="2">Belongs to the shugoshin family.</text>
</comment>
<feature type="compositionally biased region" description="Basic and acidic residues" evidence="9">
    <location>
        <begin position="509"/>
        <end position="518"/>
    </location>
</feature>
<dbReference type="EMBL" id="CP042199">
    <property type="protein sequence ID" value="QDS76539.1"/>
    <property type="molecule type" value="Genomic_DNA"/>
</dbReference>
<organism evidence="12 13">
    <name type="scientific">Venturia effusa</name>
    <dbReference type="NCBI Taxonomy" id="50376"/>
    <lineage>
        <taxon>Eukaryota</taxon>
        <taxon>Fungi</taxon>
        <taxon>Dikarya</taxon>
        <taxon>Ascomycota</taxon>
        <taxon>Pezizomycotina</taxon>
        <taxon>Dothideomycetes</taxon>
        <taxon>Pleosporomycetidae</taxon>
        <taxon>Venturiales</taxon>
        <taxon>Venturiaceae</taxon>
        <taxon>Venturia</taxon>
    </lineage>
</organism>
<evidence type="ECO:0000256" key="7">
    <source>
        <dbReference type="ARBA" id="ARBA00023306"/>
    </source>
</evidence>
<dbReference type="STRING" id="50376.A0A517LLL9"/>
<reference evidence="12 13" key="1">
    <citation type="submission" date="2019-07" db="EMBL/GenBank/DDBJ databases">
        <title>Finished genome of Venturia effusa.</title>
        <authorList>
            <person name="Young C.A."/>
            <person name="Cox M.P."/>
            <person name="Ganley A.R.D."/>
            <person name="David W.J."/>
        </authorList>
    </citation>
    <scope>NUCLEOTIDE SEQUENCE [LARGE SCALE GENOMIC DNA]</scope>
    <source>
        <strain evidence="13">albino</strain>
    </source>
</reference>
<feature type="region of interest" description="Disordered" evidence="9">
    <location>
        <begin position="99"/>
        <end position="125"/>
    </location>
</feature>
<feature type="compositionally biased region" description="Acidic residues" evidence="9">
    <location>
        <begin position="191"/>
        <end position="202"/>
    </location>
</feature>
<evidence type="ECO:0000313" key="13">
    <source>
        <dbReference type="Proteomes" id="UP000316270"/>
    </source>
</evidence>
<keyword evidence="6" id="KW-0175">Coiled coil</keyword>
<feature type="compositionally biased region" description="Basic and acidic residues" evidence="9">
    <location>
        <begin position="345"/>
        <end position="366"/>
    </location>
</feature>
<evidence type="ECO:0000259" key="10">
    <source>
        <dbReference type="Pfam" id="PF07557"/>
    </source>
</evidence>
<keyword evidence="7" id="KW-0131">Cell cycle</keyword>